<dbReference type="HOGENOM" id="CLU_076312_1_0_6"/>
<dbReference type="InterPro" id="IPR011335">
    <property type="entry name" value="Restrct_endonuc-II-like"/>
</dbReference>
<dbReference type="RefSeq" id="WP_015258413.1">
    <property type="nucleotide sequence ID" value="NC_019902.2"/>
</dbReference>
<proteinExistence type="predicted"/>
<organism evidence="3 4">
    <name type="scientific">Thioalkalivibrio nitratireducens (strain DSM 14787 / UNIQEM 213 / ALEN2)</name>
    <dbReference type="NCBI Taxonomy" id="1255043"/>
    <lineage>
        <taxon>Bacteria</taxon>
        <taxon>Pseudomonadati</taxon>
        <taxon>Pseudomonadota</taxon>
        <taxon>Gammaproteobacteria</taxon>
        <taxon>Chromatiales</taxon>
        <taxon>Ectothiorhodospiraceae</taxon>
        <taxon>Thioalkalivibrio</taxon>
    </lineage>
</organism>
<reference evidence="3" key="1">
    <citation type="submission" date="2015-12" db="EMBL/GenBank/DDBJ databases">
        <authorList>
            <person name="Tikhonova T.V."/>
            <person name="Pavlov A.R."/>
            <person name="Beletsky A.V."/>
            <person name="Mardanov A.V."/>
            <person name="Sorokin D.Y."/>
            <person name="Ravin N.V."/>
            <person name="Popov V.O."/>
        </authorList>
    </citation>
    <scope>NUCLEOTIDE SEQUENCE</scope>
    <source>
        <strain evidence="3">DSM 14787</strain>
    </source>
</reference>
<evidence type="ECO:0000313" key="4">
    <source>
        <dbReference type="Proteomes" id="UP000010809"/>
    </source>
</evidence>
<dbReference type="SUPFAM" id="SSF52980">
    <property type="entry name" value="Restriction endonuclease-like"/>
    <property type="match status" value="1"/>
</dbReference>
<dbReference type="PANTHER" id="PTHR34107">
    <property type="entry name" value="SLL0198 PROTEIN-RELATED"/>
    <property type="match status" value="1"/>
</dbReference>
<dbReference type="Gene3D" id="3.90.1570.10">
    <property type="entry name" value="tt1808, chain A"/>
    <property type="match status" value="1"/>
</dbReference>
<feature type="region of interest" description="Disordered" evidence="1">
    <location>
        <begin position="34"/>
        <end position="53"/>
    </location>
</feature>
<name>L0DWD1_THIND</name>
<sequence length="186" mass="20878">MNQPAIQDATYEDLLQVPDHLVAEIIHGQLVTHPRPAPRHAHARSSLGDELVSPFDKGRGGPGGWWILDEPELHLGAGVLLPDLAGWCRERLPRLPETAWFELAPDWVCEVRSASTARVDRMEKLPIYAAAGVRHAWLIDPDLRTLEAFENHDGRWLLWAAQENDNPVQLPPFDAISFPLDALWAD</sequence>
<dbReference type="CDD" id="cd06260">
    <property type="entry name" value="DUF820-like"/>
    <property type="match status" value="1"/>
</dbReference>
<keyword evidence="4" id="KW-1185">Reference proteome</keyword>
<dbReference type="AlphaFoldDB" id="L0DWD1"/>
<dbReference type="Proteomes" id="UP000010809">
    <property type="component" value="Chromosome"/>
</dbReference>
<gene>
    <name evidence="3" type="ordered locus">TVNIR_1619</name>
</gene>
<evidence type="ECO:0000313" key="3">
    <source>
        <dbReference type="EMBL" id="AGA33285.1"/>
    </source>
</evidence>
<dbReference type="OrthoDB" id="461333at2"/>
<dbReference type="InterPro" id="IPR008538">
    <property type="entry name" value="Uma2"/>
</dbReference>
<accession>L0DWD1</accession>
<dbReference type="EMBL" id="CP003989">
    <property type="protein sequence ID" value="AGA33285.1"/>
    <property type="molecule type" value="Genomic_DNA"/>
</dbReference>
<dbReference type="Pfam" id="PF05685">
    <property type="entry name" value="Uma2"/>
    <property type="match status" value="1"/>
</dbReference>
<dbReference type="PANTHER" id="PTHR34107:SF4">
    <property type="entry name" value="SLL1222 PROTEIN"/>
    <property type="match status" value="1"/>
</dbReference>
<protein>
    <recommendedName>
        <fullName evidence="2">Putative restriction endonuclease domain-containing protein</fullName>
    </recommendedName>
</protein>
<dbReference type="InterPro" id="IPR012296">
    <property type="entry name" value="Nuclease_put_TT1808"/>
</dbReference>
<feature type="domain" description="Putative restriction endonuclease" evidence="2">
    <location>
        <begin position="12"/>
        <end position="174"/>
    </location>
</feature>
<evidence type="ECO:0000256" key="1">
    <source>
        <dbReference type="SAM" id="MobiDB-lite"/>
    </source>
</evidence>
<evidence type="ECO:0000259" key="2">
    <source>
        <dbReference type="Pfam" id="PF05685"/>
    </source>
</evidence>
<dbReference type="eggNOG" id="COG4636">
    <property type="taxonomic scope" value="Bacteria"/>
</dbReference>
<dbReference type="PATRIC" id="fig|1255043.3.peg.1638"/>
<dbReference type="KEGG" id="tni:TVNIR_1619"/>
<dbReference type="STRING" id="1255043.TVNIR_1619"/>